<keyword evidence="3" id="KW-1185">Reference proteome</keyword>
<protein>
    <submittedName>
        <fullName evidence="2">Uncharacterized protein</fullName>
    </submittedName>
</protein>
<reference evidence="2 3" key="1">
    <citation type="submission" date="2017-11" db="EMBL/GenBank/DDBJ databases">
        <title>De-novo sequencing of pomegranate (Punica granatum L.) genome.</title>
        <authorList>
            <person name="Akparov Z."/>
            <person name="Amiraslanov A."/>
            <person name="Hajiyeva S."/>
            <person name="Abbasov M."/>
            <person name="Kaur K."/>
            <person name="Hamwieh A."/>
            <person name="Solovyev V."/>
            <person name="Salamov A."/>
            <person name="Braich B."/>
            <person name="Kosarev P."/>
            <person name="Mahmoud A."/>
            <person name="Hajiyev E."/>
            <person name="Babayeva S."/>
            <person name="Izzatullayeva V."/>
            <person name="Mammadov A."/>
            <person name="Mammadov A."/>
            <person name="Sharifova S."/>
            <person name="Ojaghi J."/>
            <person name="Eynullazada K."/>
            <person name="Bayramov B."/>
            <person name="Abdulazimova A."/>
            <person name="Shahmuradov I."/>
        </authorList>
    </citation>
    <scope>NUCLEOTIDE SEQUENCE [LARGE SCALE GENOMIC DNA]</scope>
    <source>
        <strain evidence="3">cv. AG2017</strain>
        <tissue evidence="2">Leaf</tissue>
    </source>
</reference>
<dbReference type="EMBL" id="PGOL01001108">
    <property type="protein sequence ID" value="PKI60792.1"/>
    <property type="molecule type" value="Genomic_DNA"/>
</dbReference>
<name>A0A2I0JX13_PUNGR</name>
<gene>
    <name evidence="2" type="ORF">CRG98_018781</name>
</gene>
<dbReference type="AlphaFoldDB" id="A0A2I0JX13"/>
<proteinExistence type="predicted"/>
<comment type="caution">
    <text evidence="2">The sequence shown here is derived from an EMBL/GenBank/DDBJ whole genome shotgun (WGS) entry which is preliminary data.</text>
</comment>
<dbReference type="Proteomes" id="UP000233551">
    <property type="component" value="Unassembled WGS sequence"/>
</dbReference>
<accession>A0A2I0JX13</accession>
<feature type="region of interest" description="Disordered" evidence="1">
    <location>
        <begin position="63"/>
        <end position="85"/>
    </location>
</feature>
<evidence type="ECO:0000256" key="1">
    <source>
        <dbReference type="SAM" id="MobiDB-lite"/>
    </source>
</evidence>
<organism evidence="2 3">
    <name type="scientific">Punica granatum</name>
    <name type="common">Pomegranate</name>
    <dbReference type="NCBI Taxonomy" id="22663"/>
    <lineage>
        <taxon>Eukaryota</taxon>
        <taxon>Viridiplantae</taxon>
        <taxon>Streptophyta</taxon>
        <taxon>Embryophyta</taxon>
        <taxon>Tracheophyta</taxon>
        <taxon>Spermatophyta</taxon>
        <taxon>Magnoliopsida</taxon>
        <taxon>eudicotyledons</taxon>
        <taxon>Gunneridae</taxon>
        <taxon>Pentapetalae</taxon>
        <taxon>rosids</taxon>
        <taxon>malvids</taxon>
        <taxon>Myrtales</taxon>
        <taxon>Lythraceae</taxon>
        <taxon>Punica</taxon>
    </lineage>
</organism>
<evidence type="ECO:0000313" key="2">
    <source>
        <dbReference type="EMBL" id="PKI60792.1"/>
    </source>
</evidence>
<sequence>MLVLSHGLGVSTFPWGRVTDTREKESPLAILRSEDRGPANYPSLGVREITVLATRIYDKVTEIPKSDEEGGANDTHAQMGCPPSTMNRGVSISLIPRMSANHEIAVTPLNGKTCKVFV</sequence>
<evidence type="ECO:0000313" key="3">
    <source>
        <dbReference type="Proteomes" id="UP000233551"/>
    </source>
</evidence>